<dbReference type="InterPro" id="IPR006910">
    <property type="entry name" value="Rad21_Rec8_N"/>
</dbReference>
<dbReference type="GO" id="GO:0030893">
    <property type="term" value="C:meiotic cohesin complex"/>
    <property type="evidence" value="ECO:0007669"/>
    <property type="project" value="TreeGrafter"/>
</dbReference>
<comment type="caution">
    <text evidence="5">The sequence shown here is derived from an EMBL/GenBank/DDBJ whole genome shotgun (WGS) entry which is preliminary data.</text>
</comment>
<evidence type="ECO:0000256" key="3">
    <source>
        <dbReference type="SAM" id="MobiDB-lite"/>
    </source>
</evidence>
<feature type="region of interest" description="Disordered" evidence="3">
    <location>
        <begin position="471"/>
        <end position="500"/>
    </location>
</feature>
<dbReference type="GO" id="GO:0006302">
    <property type="term" value="P:double-strand break repair"/>
    <property type="evidence" value="ECO:0007669"/>
    <property type="project" value="TreeGrafter"/>
</dbReference>
<reference evidence="5" key="2">
    <citation type="journal article" date="2023" name="BMC Genomics">
        <title>Pest status, molecular evolution, and epigenetic factors derived from the genome assembly of Frankliniella fusca, a thysanopteran phytovirus vector.</title>
        <authorList>
            <person name="Catto M.A."/>
            <person name="Labadie P.E."/>
            <person name="Jacobson A.L."/>
            <person name="Kennedy G.G."/>
            <person name="Srinivasan R."/>
            <person name="Hunt B.G."/>
        </authorList>
    </citation>
    <scope>NUCLEOTIDE SEQUENCE</scope>
    <source>
        <strain evidence="5">PL_HMW_Pooled</strain>
    </source>
</reference>
<dbReference type="Pfam" id="PF04825">
    <property type="entry name" value="Rad21_Rec8_N"/>
    <property type="match status" value="1"/>
</dbReference>
<comment type="subcellular location">
    <subcellularLocation>
        <location evidence="1">Nucleus</location>
    </subcellularLocation>
</comment>
<dbReference type="EMBL" id="JAHWGI010001434">
    <property type="protein sequence ID" value="KAK3932140.1"/>
    <property type="molecule type" value="Genomic_DNA"/>
</dbReference>
<feature type="region of interest" description="Disordered" evidence="3">
    <location>
        <begin position="616"/>
        <end position="685"/>
    </location>
</feature>
<dbReference type="PANTHER" id="PTHR12585:SF27">
    <property type="entry name" value="MEIOTIC RECOMBINATION PROTEIN REC8 HOMOLOG"/>
    <property type="match status" value="1"/>
</dbReference>
<gene>
    <name evidence="5" type="ORF">KUF71_011468</name>
</gene>
<dbReference type="PANTHER" id="PTHR12585">
    <property type="entry name" value="SCC1 / RAD21 FAMILY MEMBER"/>
    <property type="match status" value="1"/>
</dbReference>
<dbReference type="GO" id="GO:0051177">
    <property type="term" value="P:meiotic sister chromatid cohesion"/>
    <property type="evidence" value="ECO:0007669"/>
    <property type="project" value="TreeGrafter"/>
</dbReference>
<proteinExistence type="predicted"/>
<dbReference type="InterPro" id="IPR039781">
    <property type="entry name" value="Rad21/Rec8-like"/>
</dbReference>
<name>A0AAE1I373_9NEOP</name>
<dbReference type="GO" id="GO:0005634">
    <property type="term" value="C:nucleus"/>
    <property type="evidence" value="ECO:0007669"/>
    <property type="project" value="UniProtKB-SubCell"/>
</dbReference>
<evidence type="ECO:0000313" key="6">
    <source>
        <dbReference type="Proteomes" id="UP001219518"/>
    </source>
</evidence>
<evidence type="ECO:0000313" key="5">
    <source>
        <dbReference type="EMBL" id="KAK3932140.1"/>
    </source>
</evidence>
<keyword evidence="2" id="KW-0539">Nucleus</keyword>
<keyword evidence="6" id="KW-1185">Reference proteome</keyword>
<dbReference type="Proteomes" id="UP001219518">
    <property type="component" value="Unassembled WGS sequence"/>
</dbReference>
<feature type="compositionally biased region" description="Basic and acidic residues" evidence="3">
    <location>
        <begin position="534"/>
        <end position="543"/>
    </location>
</feature>
<feature type="compositionally biased region" description="Polar residues" evidence="3">
    <location>
        <begin position="489"/>
        <end position="500"/>
    </location>
</feature>
<reference evidence="5" key="1">
    <citation type="submission" date="2021-07" db="EMBL/GenBank/DDBJ databases">
        <authorList>
            <person name="Catto M.A."/>
            <person name="Jacobson A."/>
            <person name="Kennedy G."/>
            <person name="Labadie P."/>
            <person name="Hunt B.G."/>
            <person name="Srinivasan R."/>
        </authorList>
    </citation>
    <scope>NUCLEOTIDE SEQUENCE</scope>
    <source>
        <strain evidence="5">PL_HMW_Pooled</strain>
        <tissue evidence="5">Head</tissue>
    </source>
</reference>
<dbReference type="AlphaFoldDB" id="A0AAE1I373"/>
<feature type="domain" description="Rad21/Rec8-like protein N-terminal" evidence="4">
    <location>
        <begin position="1"/>
        <end position="118"/>
    </location>
</feature>
<evidence type="ECO:0000256" key="1">
    <source>
        <dbReference type="ARBA" id="ARBA00004123"/>
    </source>
</evidence>
<organism evidence="5 6">
    <name type="scientific">Frankliniella fusca</name>
    <dbReference type="NCBI Taxonomy" id="407009"/>
    <lineage>
        <taxon>Eukaryota</taxon>
        <taxon>Metazoa</taxon>
        <taxon>Ecdysozoa</taxon>
        <taxon>Arthropoda</taxon>
        <taxon>Hexapoda</taxon>
        <taxon>Insecta</taxon>
        <taxon>Pterygota</taxon>
        <taxon>Neoptera</taxon>
        <taxon>Paraneoptera</taxon>
        <taxon>Thysanoptera</taxon>
        <taxon>Terebrantia</taxon>
        <taxon>Thripoidea</taxon>
        <taxon>Thripidae</taxon>
        <taxon>Frankliniella</taxon>
    </lineage>
</organism>
<evidence type="ECO:0000256" key="2">
    <source>
        <dbReference type="ARBA" id="ARBA00023242"/>
    </source>
</evidence>
<protein>
    <submittedName>
        <fullName evidence="5">Meiotic recombination protein REC8-like protein</fullName>
    </submittedName>
</protein>
<feature type="region of interest" description="Disordered" evidence="3">
    <location>
        <begin position="518"/>
        <end position="560"/>
    </location>
</feature>
<evidence type="ECO:0000259" key="4">
    <source>
        <dbReference type="Pfam" id="PF04825"/>
    </source>
</evidence>
<accession>A0AAE1I373</accession>
<feature type="region of interest" description="Disordered" evidence="3">
    <location>
        <begin position="384"/>
        <end position="408"/>
    </location>
</feature>
<feature type="compositionally biased region" description="Polar residues" evidence="3">
    <location>
        <begin position="633"/>
        <end position="642"/>
    </location>
</feature>
<feature type="compositionally biased region" description="Polar residues" evidence="3">
    <location>
        <begin position="654"/>
        <end position="663"/>
    </location>
</feature>
<dbReference type="GO" id="GO:0003682">
    <property type="term" value="F:chromatin binding"/>
    <property type="evidence" value="ECO:0007669"/>
    <property type="project" value="TreeGrafter"/>
</dbReference>
<sequence>MFFVPDLLTKRGALFHVWIAATQQGNALKKYLPPRKVREQRIDLTVEEILKAFVQSYPSVPRSRLTHFSLYLSAKLLYGCCVVIHKQASLLEHDICEVFKNIKLARWSKEKQALVFKSAKKAKPKSDQNGANTQSAVDDDVEEETINGIVISELDISYFDHNEGAELIFPNSVPNASITLIEDFDNTSSHLVEDMRFGDEDVERHPAYLLPTEELYGGISTAINEDLEMVPFVSHGEKGMHDLLHEKIMVIKSSVDQTLEQRAEERNITIPTLLHESADNIPPPQSSVDQTLVQRAEERNITIRTLLHESADNMPPPQSSVDQTLEQRAEERNITIPTLLHESADNMPPPHEEFNPDLSRLISDSGLIYQDNDQIQQQVTHPHVPADEPLQLPELPPTPKPARKRRRRPLAIDEITEIPAPEMHYRIRTGAQDTLREREVNRIVCNEIVLSRPGRMLSDSLRYLVERNFRTQPMPTIDPPTTQPPGHSYATQNLPENNDLNLAAHGSRKRRAVKNLDAADGIQAKSSKPAEGVQKQKDQDHGPCHSPLRQSAQHDADTQADVTHLHDIDAEVEVDQTRQEDQHLGLFDSPLRQGAQLNTDTQEDVTHLLDNDAQVEVDQTRQKDQHPGLYSSPLRQNAQRNADTQEDVTHLRNNDAQVEVDQTTQKDQHPGLYSSPLRPSAQHETDALEDLADRELGIPEQRDVPSSPRLSIVGEGVLSDISTKTNMENGAVTSFEELCPPGISKKREAAKKFAALLQLQVGKRVQLTQHLDGVTIPPLHIKKLNGP</sequence>